<proteinExistence type="predicted"/>
<feature type="region of interest" description="Disordered" evidence="1">
    <location>
        <begin position="1"/>
        <end position="34"/>
    </location>
</feature>
<evidence type="ECO:0000313" key="2">
    <source>
        <dbReference type="EMBL" id="RGP72362.1"/>
    </source>
</evidence>
<gene>
    <name evidence="2" type="ORF">FLONG3_6758</name>
</gene>
<comment type="caution">
    <text evidence="2">The sequence shown here is derived from an EMBL/GenBank/DDBJ whole genome shotgun (WGS) entry which is preliminary data.</text>
</comment>
<protein>
    <submittedName>
        <fullName evidence="2">Uncharacterized protein</fullName>
    </submittedName>
</protein>
<evidence type="ECO:0000313" key="3">
    <source>
        <dbReference type="Proteomes" id="UP000266234"/>
    </source>
</evidence>
<reference evidence="2 3" key="1">
    <citation type="journal article" date="2018" name="PLoS Pathog.">
        <title>Evolution of structural diversity of trichothecenes, a family of toxins produced by plant pathogenic and entomopathogenic fungi.</title>
        <authorList>
            <person name="Proctor R.H."/>
            <person name="McCormick S.P."/>
            <person name="Kim H.S."/>
            <person name="Cardoza R.E."/>
            <person name="Stanley A.M."/>
            <person name="Lindo L."/>
            <person name="Kelly A."/>
            <person name="Brown D.W."/>
            <person name="Lee T."/>
            <person name="Vaughan M.M."/>
            <person name="Alexander N.J."/>
            <person name="Busman M."/>
            <person name="Gutierrez S."/>
        </authorList>
    </citation>
    <scope>NUCLEOTIDE SEQUENCE [LARGE SCALE GENOMIC DNA]</scope>
    <source>
        <strain evidence="2 3">NRRL 20695</strain>
    </source>
</reference>
<accession>A0A395SJV3</accession>
<organism evidence="2 3">
    <name type="scientific">Fusarium longipes</name>
    <dbReference type="NCBI Taxonomy" id="694270"/>
    <lineage>
        <taxon>Eukaryota</taxon>
        <taxon>Fungi</taxon>
        <taxon>Dikarya</taxon>
        <taxon>Ascomycota</taxon>
        <taxon>Pezizomycotina</taxon>
        <taxon>Sordariomycetes</taxon>
        <taxon>Hypocreomycetidae</taxon>
        <taxon>Hypocreales</taxon>
        <taxon>Nectriaceae</taxon>
        <taxon>Fusarium</taxon>
    </lineage>
</organism>
<keyword evidence="3" id="KW-1185">Reference proteome</keyword>
<dbReference type="AlphaFoldDB" id="A0A395SJV3"/>
<sequence>MGHDAFNDPDKLDKNKPKFHNDITNKNENERNAARNDLIRKNNLDPSCHNRNVRIFSLGGMRNALDLGCKGHAYKYNLSNGWQLLTLVKVDENDAYSPWLIKCDDIGKTPREDYYLEFCAIKKEIVKDVVRSRRVGIEEKTQQEWYIGRWEGNNGFSIINARFNTALEVEERGPEELVSL</sequence>
<evidence type="ECO:0000256" key="1">
    <source>
        <dbReference type="SAM" id="MobiDB-lite"/>
    </source>
</evidence>
<dbReference type="Proteomes" id="UP000266234">
    <property type="component" value="Unassembled WGS sequence"/>
</dbReference>
<dbReference type="EMBL" id="PXOG01000148">
    <property type="protein sequence ID" value="RGP72362.1"/>
    <property type="molecule type" value="Genomic_DNA"/>
</dbReference>
<name>A0A395SJV3_9HYPO</name>